<dbReference type="AlphaFoldDB" id="A0AAX4JB05"/>
<evidence type="ECO:0000313" key="1">
    <source>
        <dbReference type="EMBL" id="WUR03141.1"/>
    </source>
</evidence>
<proteinExistence type="predicted"/>
<dbReference type="EMBL" id="CP142728">
    <property type="protein sequence ID" value="WUR03141.1"/>
    <property type="molecule type" value="Genomic_DNA"/>
</dbReference>
<dbReference type="Proteomes" id="UP001334084">
    <property type="component" value="Chromosome 3"/>
</dbReference>
<name>A0AAX4JB05_9MICR</name>
<dbReference type="KEGG" id="vnx:VNE69_03350"/>
<gene>
    <name evidence="1" type="ORF">VNE69_03350</name>
</gene>
<keyword evidence="2" id="KW-1185">Reference proteome</keyword>
<dbReference type="GeneID" id="90540946"/>
<protein>
    <submittedName>
        <fullName evidence="1">Uncharacterized protein</fullName>
    </submittedName>
</protein>
<reference evidence="1" key="1">
    <citation type="journal article" date="2024" name="BMC Genomics">
        <title>Functional annotation of a divergent genome using sequence and structure-based similarity.</title>
        <authorList>
            <person name="Svedberg D."/>
            <person name="Winiger R.R."/>
            <person name="Berg A."/>
            <person name="Sharma H."/>
            <person name="Tellgren-Roth C."/>
            <person name="Debrunner-Vossbrinck B.A."/>
            <person name="Vossbrinck C.R."/>
            <person name="Barandun J."/>
        </authorList>
    </citation>
    <scope>NUCLEOTIDE SEQUENCE</scope>
    <source>
        <strain evidence="1">Illinois isolate</strain>
    </source>
</reference>
<organism evidence="1 2">
    <name type="scientific">Vairimorpha necatrix</name>
    <dbReference type="NCBI Taxonomy" id="6039"/>
    <lineage>
        <taxon>Eukaryota</taxon>
        <taxon>Fungi</taxon>
        <taxon>Fungi incertae sedis</taxon>
        <taxon>Microsporidia</taxon>
        <taxon>Nosematidae</taxon>
        <taxon>Vairimorpha</taxon>
    </lineage>
</organism>
<dbReference type="RefSeq" id="XP_065329286.1">
    <property type="nucleotide sequence ID" value="XM_065473214.1"/>
</dbReference>
<accession>A0AAX4JB05</accession>
<sequence>MLQLFFYTLNTIRCGLCVDNVYVPGYNEDCKKREFCYPNICDLLKCDVSENKNLLRTIFCYLPAADVQINLHNKYNTYDNWDTSECKFVIAYLEEALRKLKCPKKPEIDELAAELILKYFYKWINSSVCCKADPCVELCCDMDVNLVKPASQTIKDLLSRRGSRVIFSVFLKTLDKKLNVNGSVVIVSDQIRLSELYRLYLHSVVILLLENTEYDRRFWGDDAGSQFESFYVFIPQNNVTNKLANPILQVDNWVNQVAVRE</sequence>
<evidence type="ECO:0000313" key="2">
    <source>
        <dbReference type="Proteomes" id="UP001334084"/>
    </source>
</evidence>